<sequence length="194" mass="20925">MRLLRHEDENCAVYNAWRVESYFEGALSHLPVFWVMSIESRIASLGLKLPAATTPLANYVPFRRTGNLLFLSGQIPKRVDENGSSVLLTGKLGQNFTVEQGQAAAKLCALNMIAQVKEACEGDLSRVKSVVKVEAFVNATPEFTDHPKVISGCSDLLVSVFGGDVGRHSRFAVGCSSLPLGVAVEIGAVFELAD</sequence>
<dbReference type="Pfam" id="PF14588">
    <property type="entry name" value="YjgF_endoribonc"/>
    <property type="match status" value="1"/>
</dbReference>
<dbReference type="PANTHER" id="PTHR43760">
    <property type="entry name" value="ENDORIBONUCLEASE-RELATED"/>
    <property type="match status" value="1"/>
</dbReference>
<keyword evidence="3" id="KW-1185">Reference proteome</keyword>
<organism evidence="2 3">
    <name type="scientific">Perkinsus olseni</name>
    <name type="common">Perkinsus atlanticus</name>
    <dbReference type="NCBI Taxonomy" id="32597"/>
    <lineage>
        <taxon>Eukaryota</taxon>
        <taxon>Sar</taxon>
        <taxon>Alveolata</taxon>
        <taxon>Perkinsozoa</taxon>
        <taxon>Perkinsea</taxon>
        <taxon>Perkinsida</taxon>
        <taxon>Perkinsidae</taxon>
        <taxon>Perkinsus</taxon>
    </lineage>
</organism>
<accession>A0A7J6SZH8</accession>
<name>A0A7J6SZH8_PEROL</name>
<evidence type="ECO:0000313" key="2">
    <source>
        <dbReference type="EMBL" id="KAF4738185.1"/>
    </source>
</evidence>
<dbReference type="InterPro" id="IPR035959">
    <property type="entry name" value="RutC-like_sf"/>
</dbReference>
<reference evidence="2 3" key="1">
    <citation type="submission" date="2020-04" db="EMBL/GenBank/DDBJ databases">
        <title>Perkinsus olseni comparative genomics.</title>
        <authorList>
            <person name="Bogema D.R."/>
        </authorList>
    </citation>
    <scope>NUCLEOTIDE SEQUENCE [LARGE SCALE GENOMIC DNA]</scope>
    <source>
        <strain evidence="2 3">ATCC PRA-207</strain>
    </source>
</reference>
<dbReference type="PANTHER" id="PTHR43760:SF1">
    <property type="entry name" value="ENDORIBONUCLEASE L-PSP_CHORISMATE MUTASE-LIKE DOMAIN-CONTAINING PROTEIN"/>
    <property type="match status" value="1"/>
</dbReference>
<proteinExistence type="predicted"/>
<dbReference type="EMBL" id="JABANO010014653">
    <property type="protein sequence ID" value="KAF4738185.1"/>
    <property type="molecule type" value="Genomic_DNA"/>
</dbReference>
<dbReference type="Gene3D" id="3.30.1330.40">
    <property type="entry name" value="RutC-like"/>
    <property type="match status" value="1"/>
</dbReference>
<evidence type="ECO:0000259" key="1">
    <source>
        <dbReference type="Pfam" id="PF14588"/>
    </source>
</evidence>
<comment type="caution">
    <text evidence="2">The sequence shown here is derived from an EMBL/GenBank/DDBJ whole genome shotgun (WGS) entry which is preliminary data.</text>
</comment>
<evidence type="ECO:0000313" key="3">
    <source>
        <dbReference type="Proteomes" id="UP000553632"/>
    </source>
</evidence>
<protein>
    <recommendedName>
        <fullName evidence="1">Endoribonuclease L-PSP/chorismate mutase-like domain-containing protein</fullName>
    </recommendedName>
</protein>
<dbReference type="Proteomes" id="UP000553632">
    <property type="component" value="Unassembled WGS sequence"/>
</dbReference>
<dbReference type="CDD" id="cd02199">
    <property type="entry name" value="YjgF_YER057c_UK114_like_1"/>
    <property type="match status" value="1"/>
</dbReference>
<feature type="domain" description="Endoribonuclease L-PSP/chorismate mutase-like" evidence="1">
    <location>
        <begin position="39"/>
        <end position="181"/>
    </location>
</feature>
<dbReference type="AlphaFoldDB" id="A0A7J6SZH8"/>
<dbReference type="SUPFAM" id="SSF55298">
    <property type="entry name" value="YjgF-like"/>
    <property type="match status" value="1"/>
</dbReference>
<gene>
    <name evidence="2" type="ORF">FOZ63_019981</name>
</gene>
<dbReference type="OMA" id="HPYVING"/>
<dbReference type="InterPro" id="IPR013813">
    <property type="entry name" value="Endoribo_LPSP/chorism_mut-like"/>
</dbReference>